<dbReference type="PIRSF" id="PIRSF006483">
    <property type="entry name" value="Membrane_protein_YitT"/>
    <property type="match status" value="1"/>
</dbReference>
<dbReference type="GO" id="GO:0005886">
    <property type="term" value="C:plasma membrane"/>
    <property type="evidence" value="ECO:0007669"/>
    <property type="project" value="UniProtKB-SubCell"/>
</dbReference>
<protein>
    <submittedName>
        <fullName evidence="8">YitT family protein</fullName>
    </submittedName>
</protein>
<dbReference type="RefSeq" id="WP_181740330.1">
    <property type="nucleotide sequence ID" value="NZ_JACEOL010000031.1"/>
</dbReference>
<evidence type="ECO:0000313" key="8">
    <source>
        <dbReference type="EMBL" id="MBA4602570.1"/>
    </source>
</evidence>
<feature type="domain" description="DUF2179" evidence="7">
    <location>
        <begin position="224"/>
        <end position="278"/>
    </location>
</feature>
<dbReference type="AlphaFoldDB" id="A0A7W2ASD6"/>
<keyword evidence="5 6" id="KW-0472">Membrane</keyword>
<feature type="transmembrane region" description="Helical" evidence="6">
    <location>
        <begin position="79"/>
        <end position="96"/>
    </location>
</feature>
<gene>
    <name evidence="8" type="ORF">H2C83_09640</name>
</gene>
<dbReference type="PANTHER" id="PTHR33545:SF4">
    <property type="entry name" value="UPF0750 MEMBRANE PROTEIN YXKD"/>
    <property type="match status" value="1"/>
</dbReference>
<sequence>MKQKKSLFHLLNIVIILFGSLILAVGINYFAIPTSLAEGGFTGISLLIYYLVGWSPGIVIFALNVPLLFIGYHVFGKRTFIYTIIGIGALSLFLELTKGLPAWIRPPEDTLLCTLYTGVLVGIGLGLIFRVGGTTGGVDIIARLVNKYFGWSIGRTMFLFDFAVILSSIIIIGLDMAMYTLVSVFISARVVDFVIEGLSASKAATIVSNIPQDLARTITKKMNRGVTILAGRGGYTGQTREVLYVVVAPNELPKLKQIVNQLDPYAFVVVNDAKDVLGEGFTYEKTIGYTNQKEQENLP</sequence>
<proteinExistence type="predicted"/>
<dbReference type="InterPro" id="IPR003740">
    <property type="entry name" value="YitT"/>
</dbReference>
<dbReference type="EMBL" id="JACEOL010000031">
    <property type="protein sequence ID" value="MBA4602570.1"/>
    <property type="molecule type" value="Genomic_DNA"/>
</dbReference>
<feature type="transmembrane region" description="Helical" evidence="6">
    <location>
        <begin position="116"/>
        <end position="145"/>
    </location>
</feature>
<evidence type="ECO:0000256" key="2">
    <source>
        <dbReference type="ARBA" id="ARBA00022475"/>
    </source>
</evidence>
<feature type="transmembrane region" description="Helical" evidence="6">
    <location>
        <begin position="47"/>
        <end position="72"/>
    </location>
</feature>
<accession>A0A7W2ASD6</accession>
<feature type="transmembrane region" description="Helical" evidence="6">
    <location>
        <begin position="7"/>
        <end position="27"/>
    </location>
</feature>
<evidence type="ECO:0000256" key="1">
    <source>
        <dbReference type="ARBA" id="ARBA00004651"/>
    </source>
</evidence>
<dbReference type="InterPro" id="IPR019264">
    <property type="entry name" value="DUF2179"/>
</dbReference>
<feature type="transmembrane region" description="Helical" evidence="6">
    <location>
        <begin position="157"/>
        <end position="182"/>
    </location>
</feature>
<dbReference type="InterPro" id="IPR015867">
    <property type="entry name" value="N-reg_PII/ATP_PRibTrfase_C"/>
</dbReference>
<keyword evidence="3 6" id="KW-0812">Transmembrane</keyword>
<dbReference type="PANTHER" id="PTHR33545">
    <property type="entry name" value="UPF0750 MEMBRANE PROTEIN YITT-RELATED"/>
    <property type="match status" value="1"/>
</dbReference>
<dbReference type="Gene3D" id="3.30.70.120">
    <property type="match status" value="1"/>
</dbReference>
<reference evidence="8 9" key="1">
    <citation type="submission" date="2020-07" db="EMBL/GenBank/DDBJ databases">
        <title>Thermoactinomyces phylogeny.</title>
        <authorList>
            <person name="Dunlap C."/>
        </authorList>
    </citation>
    <scope>NUCLEOTIDE SEQUENCE [LARGE SCALE GENOMIC DNA]</scope>
    <source>
        <strain evidence="8 9">AMNI-1</strain>
    </source>
</reference>
<dbReference type="Proteomes" id="UP000538292">
    <property type="component" value="Unassembled WGS sequence"/>
</dbReference>
<dbReference type="CDD" id="cd16380">
    <property type="entry name" value="YitT_C"/>
    <property type="match status" value="1"/>
</dbReference>
<evidence type="ECO:0000256" key="6">
    <source>
        <dbReference type="SAM" id="Phobius"/>
    </source>
</evidence>
<dbReference type="InterPro" id="IPR051461">
    <property type="entry name" value="UPF0750_membrane"/>
</dbReference>
<evidence type="ECO:0000313" key="9">
    <source>
        <dbReference type="Proteomes" id="UP000538292"/>
    </source>
</evidence>
<keyword evidence="2" id="KW-1003">Cell membrane</keyword>
<keyword evidence="4 6" id="KW-1133">Transmembrane helix</keyword>
<comment type="subcellular location">
    <subcellularLocation>
        <location evidence="1">Cell membrane</location>
        <topology evidence="1">Multi-pass membrane protein</topology>
    </subcellularLocation>
</comment>
<comment type="caution">
    <text evidence="8">The sequence shown here is derived from an EMBL/GenBank/DDBJ whole genome shotgun (WGS) entry which is preliminary data.</text>
</comment>
<name>A0A7W2ASD6_9BACL</name>
<evidence type="ECO:0000259" key="7">
    <source>
        <dbReference type="Pfam" id="PF10035"/>
    </source>
</evidence>
<dbReference type="Pfam" id="PF10035">
    <property type="entry name" value="DUF2179"/>
    <property type="match status" value="1"/>
</dbReference>
<dbReference type="Pfam" id="PF02588">
    <property type="entry name" value="YitT_membrane"/>
    <property type="match status" value="1"/>
</dbReference>
<organism evidence="8 9">
    <name type="scientific">Thermoactinomyces mirandus</name>
    <dbReference type="NCBI Taxonomy" id="2756294"/>
    <lineage>
        <taxon>Bacteria</taxon>
        <taxon>Bacillati</taxon>
        <taxon>Bacillota</taxon>
        <taxon>Bacilli</taxon>
        <taxon>Bacillales</taxon>
        <taxon>Thermoactinomycetaceae</taxon>
        <taxon>Thermoactinomyces</taxon>
    </lineage>
</organism>
<keyword evidence="9" id="KW-1185">Reference proteome</keyword>
<evidence type="ECO:0000256" key="5">
    <source>
        <dbReference type="ARBA" id="ARBA00023136"/>
    </source>
</evidence>
<evidence type="ECO:0000256" key="3">
    <source>
        <dbReference type="ARBA" id="ARBA00022692"/>
    </source>
</evidence>
<evidence type="ECO:0000256" key="4">
    <source>
        <dbReference type="ARBA" id="ARBA00022989"/>
    </source>
</evidence>